<comment type="caution">
    <text evidence="5">The sequence shown here is derived from an EMBL/GenBank/DDBJ whole genome shotgun (WGS) entry which is preliminary data.</text>
</comment>
<dbReference type="AlphaFoldDB" id="A0A963Z1P2"/>
<evidence type="ECO:0000256" key="3">
    <source>
        <dbReference type="ARBA" id="ARBA00023163"/>
    </source>
</evidence>
<gene>
    <name evidence="5" type="ORF">ACELLULO517_08190</name>
</gene>
<dbReference type="PANTHER" id="PTHR47894:SF4">
    <property type="entry name" value="HTH-TYPE TRANSCRIPTIONAL REGULATOR GADX"/>
    <property type="match status" value="1"/>
</dbReference>
<dbReference type="GO" id="GO:0005829">
    <property type="term" value="C:cytosol"/>
    <property type="evidence" value="ECO:0007669"/>
    <property type="project" value="TreeGrafter"/>
</dbReference>
<dbReference type="GO" id="GO:0003700">
    <property type="term" value="F:DNA-binding transcription factor activity"/>
    <property type="evidence" value="ECO:0007669"/>
    <property type="project" value="InterPro"/>
</dbReference>
<evidence type="ECO:0000259" key="4">
    <source>
        <dbReference type="PROSITE" id="PS01124"/>
    </source>
</evidence>
<dbReference type="InterPro" id="IPR018060">
    <property type="entry name" value="HTH_AraC"/>
</dbReference>
<reference evidence="5 6" key="1">
    <citation type="journal article" date="2021" name="Microorganisms">
        <title>Acidisoma silvae sp. nov. and Acidisomacellulosilytica sp. nov., Two Acidophilic Bacteria Isolated from Decaying Wood, Hydrolyzing Cellulose and Producing Poly-3-hydroxybutyrate.</title>
        <authorList>
            <person name="Mieszkin S."/>
            <person name="Pouder E."/>
            <person name="Uroz S."/>
            <person name="Simon-Colin C."/>
            <person name="Alain K."/>
        </authorList>
    </citation>
    <scope>NUCLEOTIDE SEQUENCE [LARGE SCALE GENOMIC DNA]</scope>
    <source>
        <strain evidence="5 6">HW T5.17</strain>
    </source>
</reference>
<dbReference type="PANTHER" id="PTHR47894">
    <property type="entry name" value="HTH-TYPE TRANSCRIPTIONAL REGULATOR GADX"/>
    <property type="match status" value="1"/>
</dbReference>
<dbReference type="PROSITE" id="PS01124">
    <property type="entry name" value="HTH_ARAC_FAMILY_2"/>
    <property type="match status" value="1"/>
</dbReference>
<evidence type="ECO:0000313" key="6">
    <source>
        <dbReference type="Proteomes" id="UP000721844"/>
    </source>
</evidence>
<proteinExistence type="predicted"/>
<feature type="domain" description="HTH araC/xylS-type" evidence="4">
    <location>
        <begin position="258"/>
        <end position="339"/>
    </location>
</feature>
<dbReference type="Pfam" id="PF12625">
    <property type="entry name" value="Arabinose_bd"/>
    <property type="match status" value="1"/>
</dbReference>
<accession>A0A963Z1P2</accession>
<dbReference type="GO" id="GO:0000976">
    <property type="term" value="F:transcription cis-regulatory region binding"/>
    <property type="evidence" value="ECO:0007669"/>
    <property type="project" value="TreeGrafter"/>
</dbReference>
<keyword evidence="6" id="KW-1185">Reference proteome</keyword>
<sequence>MISNRAASARLRVTAGFGLADCLAQLGSAPDKVFRQAGIDPQLFDDPRRSMRVRDFAAVLEHAARSTRCGDFGRRFASTYDIRRLGPIGYLFHHGPTLGAALSDYASYFNSLQSGTRVQLNVFGDCAAMSYRIEDAESYERAQDAEFSTAIVINTARRIAGARWFCHDVQFEHQAGEGMGGLSPDFLGAPVRFGAASNRFTFPAALLDLPNPTVDLLLTDALKLSLTAKPVPLDEPDFQTAVRDAVVAMLIAGQGCMLAVVAAELGVTTRTIQRRLLESGLSFQRLALEAKLKLACDWLETTAMSVTDIALALDFSETSAFSRAFRVGIGQSPRGFRAGRLGRDHDALHSKR</sequence>
<dbReference type="SUPFAM" id="SSF46689">
    <property type="entry name" value="Homeodomain-like"/>
    <property type="match status" value="1"/>
</dbReference>
<dbReference type="SMART" id="SM00342">
    <property type="entry name" value="HTH_ARAC"/>
    <property type="match status" value="1"/>
</dbReference>
<dbReference type="EMBL" id="JAESVA010000002">
    <property type="protein sequence ID" value="MCB8880208.1"/>
    <property type="molecule type" value="Genomic_DNA"/>
</dbReference>
<keyword evidence="3" id="KW-0804">Transcription</keyword>
<organism evidence="5 6">
    <name type="scientific">Acidisoma cellulosilyticum</name>
    <dbReference type="NCBI Taxonomy" id="2802395"/>
    <lineage>
        <taxon>Bacteria</taxon>
        <taxon>Pseudomonadati</taxon>
        <taxon>Pseudomonadota</taxon>
        <taxon>Alphaproteobacteria</taxon>
        <taxon>Acetobacterales</taxon>
        <taxon>Acidocellaceae</taxon>
        <taxon>Acidisoma</taxon>
    </lineage>
</organism>
<dbReference type="InterPro" id="IPR032687">
    <property type="entry name" value="AraC-type_N"/>
</dbReference>
<dbReference type="Proteomes" id="UP000721844">
    <property type="component" value="Unassembled WGS sequence"/>
</dbReference>
<evidence type="ECO:0000313" key="5">
    <source>
        <dbReference type="EMBL" id="MCB8880208.1"/>
    </source>
</evidence>
<dbReference type="InterPro" id="IPR009057">
    <property type="entry name" value="Homeodomain-like_sf"/>
</dbReference>
<dbReference type="RefSeq" id="WP_227306812.1">
    <property type="nucleotide sequence ID" value="NZ_JAESVA010000002.1"/>
</dbReference>
<keyword evidence="1" id="KW-0805">Transcription regulation</keyword>
<evidence type="ECO:0000256" key="1">
    <source>
        <dbReference type="ARBA" id="ARBA00023015"/>
    </source>
</evidence>
<dbReference type="Gene3D" id="1.10.10.60">
    <property type="entry name" value="Homeodomain-like"/>
    <property type="match status" value="1"/>
</dbReference>
<evidence type="ECO:0000256" key="2">
    <source>
        <dbReference type="ARBA" id="ARBA00023125"/>
    </source>
</evidence>
<name>A0A963Z1P2_9PROT</name>
<keyword evidence="2" id="KW-0238">DNA-binding</keyword>
<protein>
    <submittedName>
        <fullName evidence="5">AraC family transcriptional regulator</fullName>
    </submittedName>
</protein>
<dbReference type="Pfam" id="PF12833">
    <property type="entry name" value="HTH_18"/>
    <property type="match status" value="1"/>
</dbReference>